<evidence type="ECO:0000256" key="1">
    <source>
        <dbReference type="SAM" id="MobiDB-lite"/>
    </source>
</evidence>
<gene>
    <name evidence="2" type="ORF">CGOC_LOCUS7850</name>
</gene>
<reference evidence="2 3" key="1">
    <citation type="submission" date="2018-11" db="EMBL/GenBank/DDBJ databases">
        <authorList>
            <consortium name="Pathogen Informatics"/>
        </authorList>
    </citation>
    <scope>NUCLEOTIDE SEQUENCE [LARGE SCALE GENOMIC DNA]</scope>
</reference>
<dbReference type="Proteomes" id="UP000271889">
    <property type="component" value="Unassembled WGS sequence"/>
</dbReference>
<name>A0A3P6T1D3_CYLGO</name>
<organism evidence="2 3">
    <name type="scientific">Cylicostephanus goldi</name>
    <name type="common">Nematode worm</name>
    <dbReference type="NCBI Taxonomy" id="71465"/>
    <lineage>
        <taxon>Eukaryota</taxon>
        <taxon>Metazoa</taxon>
        <taxon>Ecdysozoa</taxon>
        <taxon>Nematoda</taxon>
        <taxon>Chromadorea</taxon>
        <taxon>Rhabditida</taxon>
        <taxon>Rhabditina</taxon>
        <taxon>Rhabditomorpha</taxon>
        <taxon>Strongyloidea</taxon>
        <taxon>Strongylidae</taxon>
        <taxon>Cylicostephanus</taxon>
    </lineage>
</organism>
<evidence type="ECO:0000313" key="2">
    <source>
        <dbReference type="EMBL" id="VDK81586.1"/>
    </source>
</evidence>
<evidence type="ECO:0000313" key="3">
    <source>
        <dbReference type="Proteomes" id="UP000271889"/>
    </source>
</evidence>
<protein>
    <submittedName>
        <fullName evidence="2">Uncharacterized protein</fullName>
    </submittedName>
</protein>
<keyword evidence="3" id="KW-1185">Reference proteome</keyword>
<sequence>MTIIDEYIPPDYVELIEKYVSWSEEMGDWQLNAIAYTGNNMRASAPLPIQPYQLDENQSIPLFYSYKTDLGATSTAPRPRTRSGKRERNAAKLKTLLS</sequence>
<feature type="region of interest" description="Disordered" evidence="1">
    <location>
        <begin position="70"/>
        <end position="98"/>
    </location>
</feature>
<dbReference type="OrthoDB" id="3176171at2759"/>
<proteinExistence type="predicted"/>
<dbReference type="AlphaFoldDB" id="A0A3P6T1D3"/>
<accession>A0A3P6T1D3</accession>
<dbReference type="EMBL" id="UYRV01027845">
    <property type="protein sequence ID" value="VDK81586.1"/>
    <property type="molecule type" value="Genomic_DNA"/>
</dbReference>